<dbReference type="AlphaFoldDB" id="A0A8J2VXC7"/>
<name>A0A8J2VXC7_9NEOP</name>
<dbReference type="OrthoDB" id="64893at2759"/>
<accession>A0A8J2VXC7</accession>
<sequence>MYVLAVTVVVAVSLKVTVASWIHQRGTPFVEIRFFPNPVNYNDNELFCGGYAVGNRNGGKVRGMRVMLSNLSEPRPHEAGGMYGKGIITDTALQCGGRVKQKRDRTEGEERKRIEWYSHFSRLGEGSVVVEFCREPNKD</sequence>
<dbReference type="Proteomes" id="UP000789524">
    <property type="component" value="Unassembled WGS sequence"/>
</dbReference>
<organism evidence="2 3">
    <name type="scientific">Danaus chrysippus</name>
    <name type="common">African queen</name>
    <dbReference type="NCBI Taxonomy" id="151541"/>
    <lineage>
        <taxon>Eukaryota</taxon>
        <taxon>Metazoa</taxon>
        <taxon>Ecdysozoa</taxon>
        <taxon>Arthropoda</taxon>
        <taxon>Hexapoda</taxon>
        <taxon>Insecta</taxon>
        <taxon>Pterygota</taxon>
        <taxon>Neoptera</taxon>
        <taxon>Endopterygota</taxon>
        <taxon>Lepidoptera</taxon>
        <taxon>Glossata</taxon>
        <taxon>Ditrysia</taxon>
        <taxon>Papilionoidea</taxon>
        <taxon>Nymphalidae</taxon>
        <taxon>Danainae</taxon>
        <taxon>Danaini</taxon>
        <taxon>Danaina</taxon>
        <taxon>Danaus</taxon>
        <taxon>Anosia</taxon>
    </lineage>
</organism>
<gene>
    <name evidence="2" type="ORF">DCHRY22_LOCUS15565</name>
</gene>
<keyword evidence="3" id="KW-1185">Reference proteome</keyword>
<evidence type="ECO:0000313" key="3">
    <source>
        <dbReference type="Proteomes" id="UP000789524"/>
    </source>
</evidence>
<dbReference type="EMBL" id="CAKASE010000083">
    <property type="protein sequence ID" value="CAG9585078.1"/>
    <property type="molecule type" value="Genomic_DNA"/>
</dbReference>
<evidence type="ECO:0000256" key="1">
    <source>
        <dbReference type="SAM" id="SignalP"/>
    </source>
</evidence>
<comment type="caution">
    <text evidence="2">The sequence shown here is derived from an EMBL/GenBank/DDBJ whole genome shotgun (WGS) entry which is preliminary data.</text>
</comment>
<evidence type="ECO:0000313" key="2">
    <source>
        <dbReference type="EMBL" id="CAG9585078.1"/>
    </source>
</evidence>
<protein>
    <submittedName>
        <fullName evidence="2">(African queen) hypothetical protein</fullName>
    </submittedName>
</protein>
<keyword evidence="1" id="KW-0732">Signal</keyword>
<reference evidence="2" key="1">
    <citation type="submission" date="2021-09" db="EMBL/GenBank/DDBJ databases">
        <authorList>
            <person name="Martin H S."/>
        </authorList>
    </citation>
    <scope>NUCLEOTIDE SEQUENCE</scope>
</reference>
<feature type="chain" id="PRO_5035176742" evidence="1">
    <location>
        <begin position="20"/>
        <end position="139"/>
    </location>
</feature>
<proteinExistence type="predicted"/>
<feature type="signal peptide" evidence="1">
    <location>
        <begin position="1"/>
        <end position="19"/>
    </location>
</feature>